<protein>
    <submittedName>
        <fullName evidence="1">Uncharacterized protein</fullName>
    </submittedName>
</protein>
<organism evidence="1">
    <name type="scientific">marine metagenome</name>
    <dbReference type="NCBI Taxonomy" id="408172"/>
    <lineage>
        <taxon>unclassified sequences</taxon>
        <taxon>metagenomes</taxon>
        <taxon>ecological metagenomes</taxon>
    </lineage>
</organism>
<gene>
    <name evidence="1" type="ORF">METZ01_LOCUS293640</name>
</gene>
<evidence type="ECO:0000313" key="1">
    <source>
        <dbReference type="EMBL" id="SVC40786.1"/>
    </source>
</evidence>
<name>A0A382LW47_9ZZZZ</name>
<reference evidence="1" key="1">
    <citation type="submission" date="2018-05" db="EMBL/GenBank/DDBJ databases">
        <authorList>
            <person name="Lanie J.A."/>
            <person name="Ng W.-L."/>
            <person name="Kazmierczak K.M."/>
            <person name="Andrzejewski T.M."/>
            <person name="Davidsen T.M."/>
            <person name="Wayne K.J."/>
            <person name="Tettelin H."/>
            <person name="Glass J.I."/>
            <person name="Rusch D."/>
            <person name="Podicherti R."/>
            <person name="Tsui H.-C.T."/>
            <person name="Winkler M.E."/>
        </authorList>
    </citation>
    <scope>NUCLEOTIDE SEQUENCE</scope>
</reference>
<dbReference type="EMBL" id="UINC01089576">
    <property type="protein sequence ID" value="SVC40786.1"/>
    <property type="molecule type" value="Genomic_DNA"/>
</dbReference>
<sequence>MREEKKLLTAEYVERLNASPYFIVADYTG</sequence>
<proteinExistence type="predicted"/>
<accession>A0A382LW47</accession>
<feature type="non-terminal residue" evidence="1">
    <location>
        <position position="29"/>
    </location>
</feature>
<dbReference type="AlphaFoldDB" id="A0A382LW47"/>